<evidence type="ECO:0000256" key="6">
    <source>
        <dbReference type="SAM" id="Phobius"/>
    </source>
</evidence>
<dbReference type="Pfam" id="PF02706">
    <property type="entry name" value="Wzz"/>
    <property type="match status" value="1"/>
</dbReference>
<dbReference type="InterPro" id="IPR003856">
    <property type="entry name" value="LPS_length_determ_N"/>
</dbReference>
<protein>
    <submittedName>
        <fullName evidence="8">Uncharacterized protein involved in exopolysaccharide biosynthesis</fullName>
    </submittedName>
</protein>
<dbReference type="GO" id="GO:0004713">
    <property type="term" value="F:protein tyrosine kinase activity"/>
    <property type="evidence" value="ECO:0007669"/>
    <property type="project" value="TreeGrafter"/>
</dbReference>
<evidence type="ECO:0000256" key="4">
    <source>
        <dbReference type="ARBA" id="ARBA00022989"/>
    </source>
</evidence>
<dbReference type="AlphaFoldDB" id="A0A840A0D2"/>
<proteinExistence type="predicted"/>
<sequence>MSIIQFLRILWARRWVTVAATISCVLGAFIVTLIVPPRYSAYSRVMMDLVKPDPVTGQVTAAPSFARAYTKTQIELIKDYRVAGQVVEDLGWLQDPNLITQYDMRGPGDDRDFRRWAAQRVIDGTGASLIEGSNILEISYTSNSPESARTVADALRKAYIDTSLAFRRESARRTAEWYEAQAEKAKTVLVSAEAAKTAYEKQTGIVLQDGGPDIESAKLSALAAASAASAAPVIAGPSASALQLAQIDASIAQASRVLGPNHPDLIAMRQQRTVMAQQVAQERSAVGAMAGASAVSAGALERQKNKVIGQRDQVERLRQLQAEVDLRRSQFEKAAARTAELRQEAEVGETNLVPLGSAVTPQSPSFPNMPLIMFGALGFGLGFGVLVSLLIELFGRRVRGAEDVTAIIDAPLLAVIAGPHKPPTFLGFSLPTGGARGAARRKFANA</sequence>
<dbReference type="Proteomes" id="UP000530564">
    <property type="component" value="Unassembled WGS sequence"/>
</dbReference>
<feature type="transmembrane region" description="Helical" evidence="6">
    <location>
        <begin position="371"/>
        <end position="391"/>
    </location>
</feature>
<comment type="caution">
    <text evidence="8">The sequence shown here is derived from an EMBL/GenBank/DDBJ whole genome shotgun (WGS) entry which is preliminary data.</text>
</comment>
<name>A0A840A0D2_9CAUL</name>
<dbReference type="InterPro" id="IPR050445">
    <property type="entry name" value="Bact_polysacc_biosynth/exp"/>
</dbReference>
<feature type="transmembrane region" description="Helical" evidence="6">
    <location>
        <begin position="12"/>
        <end position="35"/>
    </location>
</feature>
<feature type="domain" description="Polysaccharide chain length determinant N-terminal" evidence="7">
    <location>
        <begin position="2"/>
        <end position="90"/>
    </location>
</feature>
<evidence type="ECO:0000256" key="1">
    <source>
        <dbReference type="ARBA" id="ARBA00004651"/>
    </source>
</evidence>
<evidence type="ECO:0000313" key="9">
    <source>
        <dbReference type="Proteomes" id="UP000530564"/>
    </source>
</evidence>
<accession>A0A840A0D2</accession>
<keyword evidence="4 6" id="KW-1133">Transmembrane helix</keyword>
<evidence type="ECO:0000256" key="5">
    <source>
        <dbReference type="ARBA" id="ARBA00023136"/>
    </source>
</evidence>
<keyword evidence="9" id="KW-1185">Reference proteome</keyword>
<dbReference type="PANTHER" id="PTHR32309:SF13">
    <property type="entry name" value="FERRIC ENTEROBACTIN TRANSPORT PROTEIN FEPE"/>
    <property type="match status" value="1"/>
</dbReference>
<evidence type="ECO:0000256" key="2">
    <source>
        <dbReference type="ARBA" id="ARBA00022475"/>
    </source>
</evidence>
<evidence type="ECO:0000313" key="8">
    <source>
        <dbReference type="EMBL" id="MBB3892076.1"/>
    </source>
</evidence>
<dbReference type="RefSeq" id="WP_183773714.1">
    <property type="nucleotide sequence ID" value="NZ_JACIDK010000003.1"/>
</dbReference>
<reference evidence="8 9" key="1">
    <citation type="submission" date="2020-08" db="EMBL/GenBank/DDBJ databases">
        <title>Genomic Encyclopedia of Type Strains, Phase IV (KMG-IV): sequencing the most valuable type-strain genomes for metagenomic binning, comparative biology and taxonomic classification.</title>
        <authorList>
            <person name="Goeker M."/>
        </authorList>
    </citation>
    <scope>NUCLEOTIDE SEQUENCE [LARGE SCALE GENOMIC DNA]</scope>
    <source>
        <strain evidence="8 9">DSM 21793</strain>
    </source>
</reference>
<dbReference type="EMBL" id="JACIDK010000003">
    <property type="protein sequence ID" value="MBB3892076.1"/>
    <property type="molecule type" value="Genomic_DNA"/>
</dbReference>
<organism evidence="8 9">
    <name type="scientific">Phenylobacterium haematophilum</name>
    <dbReference type="NCBI Taxonomy" id="98513"/>
    <lineage>
        <taxon>Bacteria</taxon>
        <taxon>Pseudomonadati</taxon>
        <taxon>Pseudomonadota</taxon>
        <taxon>Alphaproteobacteria</taxon>
        <taxon>Caulobacterales</taxon>
        <taxon>Caulobacteraceae</taxon>
        <taxon>Phenylobacterium</taxon>
    </lineage>
</organism>
<comment type="subcellular location">
    <subcellularLocation>
        <location evidence="1">Cell membrane</location>
        <topology evidence="1">Multi-pass membrane protein</topology>
    </subcellularLocation>
</comment>
<dbReference type="GO" id="GO:0005886">
    <property type="term" value="C:plasma membrane"/>
    <property type="evidence" value="ECO:0007669"/>
    <property type="project" value="UniProtKB-SubCell"/>
</dbReference>
<gene>
    <name evidence="8" type="ORF">GGQ61_002804</name>
</gene>
<dbReference type="PANTHER" id="PTHR32309">
    <property type="entry name" value="TYROSINE-PROTEIN KINASE"/>
    <property type="match status" value="1"/>
</dbReference>
<keyword evidence="3 6" id="KW-0812">Transmembrane</keyword>
<evidence type="ECO:0000256" key="3">
    <source>
        <dbReference type="ARBA" id="ARBA00022692"/>
    </source>
</evidence>
<keyword evidence="2" id="KW-1003">Cell membrane</keyword>
<keyword evidence="5 6" id="KW-0472">Membrane</keyword>
<evidence type="ECO:0000259" key="7">
    <source>
        <dbReference type="Pfam" id="PF02706"/>
    </source>
</evidence>